<dbReference type="RefSeq" id="WP_169348825.1">
    <property type="nucleotide sequence ID" value="NZ_JABBJJ010000193.1"/>
</dbReference>
<dbReference type="AlphaFoldDB" id="A0A848LPF9"/>
<dbReference type="Gene3D" id="2.60.40.1220">
    <property type="match status" value="1"/>
</dbReference>
<feature type="compositionally biased region" description="Acidic residues" evidence="2">
    <location>
        <begin position="67"/>
        <end position="81"/>
    </location>
</feature>
<dbReference type="PANTHER" id="PTHR37397">
    <property type="entry name" value="SI:CH211-183D21.1"/>
    <property type="match status" value="1"/>
</dbReference>
<organism evidence="3 4">
    <name type="scientific">Pyxidicoccus fallax</name>
    <dbReference type="NCBI Taxonomy" id="394095"/>
    <lineage>
        <taxon>Bacteria</taxon>
        <taxon>Pseudomonadati</taxon>
        <taxon>Myxococcota</taxon>
        <taxon>Myxococcia</taxon>
        <taxon>Myxococcales</taxon>
        <taxon>Cystobacterineae</taxon>
        <taxon>Myxococcaceae</taxon>
        <taxon>Pyxidicoccus</taxon>
    </lineage>
</organism>
<dbReference type="InterPro" id="IPR013783">
    <property type="entry name" value="Ig-like_fold"/>
</dbReference>
<keyword evidence="1" id="KW-0732">Signal</keyword>
<proteinExistence type="predicted"/>
<gene>
    <name evidence="3" type="ORF">HG543_32600</name>
</gene>
<evidence type="ECO:0000256" key="1">
    <source>
        <dbReference type="ARBA" id="ARBA00022729"/>
    </source>
</evidence>
<dbReference type="PROSITE" id="PS51257">
    <property type="entry name" value="PROKAR_LIPOPROTEIN"/>
    <property type="match status" value="1"/>
</dbReference>
<evidence type="ECO:0000313" key="4">
    <source>
        <dbReference type="Proteomes" id="UP000518300"/>
    </source>
</evidence>
<name>A0A848LPF9_9BACT</name>
<evidence type="ECO:0008006" key="5">
    <source>
        <dbReference type="Google" id="ProtNLM"/>
    </source>
</evidence>
<dbReference type="InterPro" id="IPR014755">
    <property type="entry name" value="Cu-Rt/internalin_Ig-like"/>
</dbReference>
<protein>
    <recommendedName>
        <fullName evidence="5">LTD domain-containing protein</fullName>
    </recommendedName>
</protein>
<reference evidence="3 4" key="1">
    <citation type="submission" date="2020-04" db="EMBL/GenBank/DDBJ databases">
        <title>Draft genome of Pyxidicoccus fallax type strain.</title>
        <authorList>
            <person name="Whitworth D.E."/>
        </authorList>
    </citation>
    <scope>NUCLEOTIDE SEQUENCE [LARGE SCALE GENOMIC DNA]</scope>
    <source>
        <strain evidence="3 4">DSM 14698</strain>
    </source>
</reference>
<dbReference type="Gene3D" id="2.60.40.10">
    <property type="entry name" value="Immunoglobulins"/>
    <property type="match status" value="1"/>
</dbReference>
<evidence type="ECO:0000256" key="2">
    <source>
        <dbReference type="SAM" id="MobiDB-lite"/>
    </source>
</evidence>
<comment type="caution">
    <text evidence="3">The sequence shown here is derived from an EMBL/GenBank/DDBJ whole genome shotgun (WGS) entry which is preliminary data.</text>
</comment>
<dbReference type="PANTHER" id="PTHR37397:SF1">
    <property type="entry name" value="LTD DOMAIN-CONTAINING PROTEIN"/>
    <property type="match status" value="1"/>
</dbReference>
<dbReference type="EMBL" id="JABBJJ010000193">
    <property type="protein sequence ID" value="NMO19581.1"/>
    <property type="molecule type" value="Genomic_DNA"/>
</dbReference>
<sequence length="733" mass="74045">MLRRNWLPALLTAVFVTVGTGCGDECVDQFDCRNDNGQADPGREWTCNDGNCEQRDIAQPPPPTDAGTDDAGTDAGTDDAGTDAGTICTDSAPGNGVDQGCTEATPVCDTAANGGAGQCVGCATNAQCSLTQVCNATTKVCEASTFTTPVTETTAQITAFLSASAGTQASPLPVTGAFVTYVKPQVAGSAATERTGFFVQAEAAGPAMFVSDATALGQVAVGDRVSFNVTERSNPAAGADGGTTGMRIATTVADLTVISRNHPVQSLSNASPAGLKVDVSTESNLESADAYESRLVAFSGTVKGPSTSAGGGFTQFPFITTATGEPDVNANIRLRVPAALVSELDLVPECSLTVNTSPVWRFNATTQFSVFAASELALSNCPAPKVVGASALSTNRVQLTFDRHINPASVTNAATQFTFNNGLTAQSATVSGTTILVNTSAQTSATDYTVAVSGVRDTLGTEIAAPNSTTFQGYILLAAHGGQVSISGTGFTGATAVTIGGVAQPTFTVDSDTQITITNIADSTPVGASQPVVVTTPAGPVEAGNTPVIRLLINELDSDTPGTDLLEFVEISTGVPNLPIAGFSLVHFNGSTDRSELTVEIKGTTDATGLILIGNAGVTPAPAVTFGDGLLQNGADAVGIYQGAASAYPNGTTASSTNLIDALVYDTADADDTGLLDALLGTGTGPERVQVDEAGSGPSANNSIQRCGTARRDGRAFSRVAAPSAGAVNACPQ</sequence>
<keyword evidence="4" id="KW-1185">Reference proteome</keyword>
<feature type="region of interest" description="Disordered" evidence="2">
    <location>
        <begin position="50"/>
        <end position="88"/>
    </location>
</feature>
<evidence type="ECO:0000313" key="3">
    <source>
        <dbReference type="EMBL" id="NMO19581.1"/>
    </source>
</evidence>
<accession>A0A848LPF9</accession>
<dbReference type="Proteomes" id="UP000518300">
    <property type="component" value="Unassembled WGS sequence"/>
</dbReference>